<dbReference type="InterPro" id="IPR002539">
    <property type="entry name" value="MaoC-like_dom"/>
</dbReference>
<evidence type="ECO:0000259" key="1">
    <source>
        <dbReference type="Pfam" id="PF01575"/>
    </source>
</evidence>
<dbReference type="Pfam" id="PF01575">
    <property type="entry name" value="MaoC_dehydratas"/>
    <property type="match status" value="1"/>
</dbReference>
<feature type="domain" description="MaoC-like" evidence="1">
    <location>
        <begin position="186"/>
        <end position="258"/>
    </location>
</feature>
<dbReference type="EMBL" id="JACIEH010000001">
    <property type="protein sequence ID" value="MBB4098099.1"/>
    <property type="molecule type" value="Genomic_DNA"/>
</dbReference>
<comment type="caution">
    <text evidence="2">The sequence shown here is derived from an EMBL/GenBank/DDBJ whole genome shotgun (WGS) entry which is preliminary data.</text>
</comment>
<dbReference type="Proteomes" id="UP000557392">
    <property type="component" value="Unassembled WGS sequence"/>
</dbReference>
<dbReference type="SUPFAM" id="SSF54637">
    <property type="entry name" value="Thioesterase/thiol ester dehydrase-isomerase"/>
    <property type="match status" value="2"/>
</dbReference>
<dbReference type="AlphaFoldDB" id="A0A7W6JR88"/>
<reference evidence="2 3" key="1">
    <citation type="submission" date="2020-08" db="EMBL/GenBank/DDBJ databases">
        <title>Genomic Encyclopedia of Type Strains, Phase IV (KMG-IV): sequencing the most valuable type-strain genomes for metagenomic binning, comparative biology and taxonomic classification.</title>
        <authorList>
            <person name="Goeker M."/>
        </authorList>
    </citation>
    <scope>NUCLEOTIDE SEQUENCE [LARGE SCALE GENOMIC DNA]</scope>
    <source>
        <strain evidence="2 3">DSM 101806</strain>
    </source>
</reference>
<keyword evidence="3" id="KW-1185">Reference proteome</keyword>
<protein>
    <submittedName>
        <fullName evidence="2">Acyl dehydratase</fullName>
    </submittedName>
</protein>
<dbReference type="Gene3D" id="3.10.129.10">
    <property type="entry name" value="Hotdog Thioesterase"/>
    <property type="match status" value="1"/>
</dbReference>
<dbReference type="RefSeq" id="WP_221262586.1">
    <property type="nucleotide sequence ID" value="NZ_JACIEH010000001.1"/>
</dbReference>
<dbReference type="PANTHER" id="PTHR43841:SF3">
    <property type="entry name" value="(3R)-HYDROXYACYL-ACP DEHYDRATASE SUBUNIT HADB"/>
    <property type="match status" value="1"/>
</dbReference>
<gene>
    <name evidence="2" type="ORF">GGR46_001632</name>
</gene>
<proteinExistence type="predicted"/>
<dbReference type="PANTHER" id="PTHR43841">
    <property type="entry name" value="3-HYDROXYACYL-THIOESTER DEHYDRATASE HTDX-RELATED"/>
    <property type="match status" value="1"/>
</dbReference>
<evidence type="ECO:0000313" key="3">
    <source>
        <dbReference type="Proteomes" id="UP000557392"/>
    </source>
</evidence>
<dbReference type="InterPro" id="IPR029069">
    <property type="entry name" value="HotDog_dom_sf"/>
</dbReference>
<sequence>MATADTIVFDAPPSPVEVLRAGLTTLLKRAPATPVLPRVRLLRIGVAVDGQAVDDYRTLCGFVPEQGVPPSYPHLLAFPLHLALMMRRDFPYPMVGLVHVANRIVQHAAIAPGDRLDVAARCGAFHTHPRGQVFTILAAAQRNGATVWESESSYLRIGARSGSGRPLAVLSGDVAATEAIATEAIPRAVARRYARLSGDRNPIHMSWLGARLFGFRQPIAHGMWTKARALALVLPRAQSEAVAIDVAFRAPILLPGRATFCADVRADATDFAVRDASGTRLHLIGRLGRGHQPWETDRA</sequence>
<name>A0A7W6JR88_9SPHN</name>
<organism evidence="2 3">
    <name type="scientific">Sphingomonas kyeonggiensis</name>
    <dbReference type="NCBI Taxonomy" id="1268553"/>
    <lineage>
        <taxon>Bacteria</taxon>
        <taxon>Pseudomonadati</taxon>
        <taxon>Pseudomonadota</taxon>
        <taxon>Alphaproteobacteria</taxon>
        <taxon>Sphingomonadales</taxon>
        <taxon>Sphingomonadaceae</taxon>
        <taxon>Sphingomonas</taxon>
    </lineage>
</organism>
<evidence type="ECO:0000313" key="2">
    <source>
        <dbReference type="EMBL" id="MBB4098099.1"/>
    </source>
</evidence>
<accession>A0A7W6JR88</accession>